<reference evidence="7 8" key="1">
    <citation type="journal article" date="2013" name="J. Biotechnol.">
        <title>Establishment and interpretation of the genome sequence of the phytopathogenic fungus Rhizoctonia solani AG1-IB isolate 7/3/14.</title>
        <authorList>
            <person name="Wibberg D.W."/>
            <person name="Jelonek L.J."/>
            <person name="Rupp O.R."/>
            <person name="Hennig M.H."/>
            <person name="Eikmeyer F.E."/>
            <person name="Goesmann A.G."/>
            <person name="Hartmann A.H."/>
            <person name="Borriss R.B."/>
            <person name="Grosch R.G."/>
            <person name="Puehler A.P."/>
            <person name="Schlueter A.S."/>
        </authorList>
    </citation>
    <scope>NUCLEOTIDE SEQUENCE [LARGE SCALE GENOMIC DNA]</scope>
    <source>
        <strain evidence="8">AG1-IB / isolate 7/3/14</strain>
    </source>
</reference>
<dbReference type="PROSITE" id="PS50011">
    <property type="entry name" value="PROTEIN_KINASE_DOM"/>
    <property type="match status" value="1"/>
</dbReference>
<dbReference type="Proteomes" id="UP000012065">
    <property type="component" value="Unassembled WGS sequence"/>
</dbReference>
<dbReference type="GO" id="GO:0004674">
    <property type="term" value="F:protein serine/threonine kinase activity"/>
    <property type="evidence" value="ECO:0007669"/>
    <property type="project" value="UniProtKB-EC"/>
</dbReference>
<dbReference type="InterPro" id="IPR000719">
    <property type="entry name" value="Prot_kinase_dom"/>
</dbReference>
<dbReference type="GO" id="GO:0034045">
    <property type="term" value="C:phagophore assembly site membrane"/>
    <property type="evidence" value="ECO:0007669"/>
    <property type="project" value="TreeGrafter"/>
</dbReference>
<comment type="caution">
    <text evidence="7">The sequence shown here is derived from an EMBL/GenBank/DDBJ whole genome shotgun (WGS) entry which is preliminary data.</text>
</comment>
<evidence type="ECO:0000256" key="4">
    <source>
        <dbReference type="ARBA" id="ARBA00022777"/>
    </source>
</evidence>
<gene>
    <name evidence="7" type="ORF">BN14_05360</name>
</gene>
<dbReference type="GO" id="GO:0005524">
    <property type="term" value="F:ATP binding"/>
    <property type="evidence" value="ECO:0007669"/>
    <property type="project" value="UniProtKB-KW"/>
</dbReference>
<dbReference type="EMBL" id="CAOJ01007947">
    <property type="protein sequence ID" value="CCO31321.1"/>
    <property type="molecule type" value="Genomic_DNA"/>
</dbReference>
<feature type="domain" description="Protein kinase" evidence="6">
    <location>
        <begin position="1"/>
        <end position="145"/>
    </location>
</feature>
<dbReference type="GO" id="GO:0061709">
    <property type="term" value="P:reticulophagy"/>
    <property type="evidence" value="ECO:0007669"/>
    <property type="project" value="TreeGrafter"/>
</dbReference>
<dbReference type="AlphaFoldDB" id="M5BVS2"/>
<organism evidence="7 8">
    <name type="scientific">Thanatephorus cucumeris (strain AG1-IB / isolate 7/3/14)</name>
    <name type="common">Lettuce bottom rot fungus</name>
    <name type="synonym">Rhizoctonia solani</name>
    <dbReference type="NCBI Taxonomy" id="1108050"/>
    <lineage>
        <taxon>Eukaryota</taxon>
        <taxon>Fungi</taxon>
        <taxon>Dikarya</taxon>
        <taxon>Basidiomycota</taxon>
        <taxon>Agaricomycotina</taxon>
        <taxon>Agaricomycetes</taxon>
        <taxon>Cantharellales</taxon>
        <taxon>Ceratobasidiaceae</taxon>
        <taxon>Rhizoctonia</taxon>
        <taxon>Rhizoctonia solani AG-1</taxon>
    </lineage>
</organism>
<dbReference type="Pfam" id="PF00069">
    <property type="entry name" value="Pkinase"/>
    <property type="match status" value="1"/>
</dbReference>
<keyword evidence="5" id="KW-0067">ATP-binding</keyword>
<dbReference type="EC" id="2.7.11.1" evidence="1"/>
<evidence type="ECO:0000256" key="5">
    <source>
        <dbReference type="ARBA" id="ARBA00022840"/>
    </source>
</evidence>
<dbReference type="InterPro" id="IPR045269">
    <property type="entry name" value="Atg1-like"/>
</dbReference>
<sequence length="145" mass="15751">MFTHMYLQKAQRNIYLIMEFCSGGDLSSYIKHRGRIAALHTPTSPAPAFLPHPKVGGLDDSVVRSFIGQLSSAMKFLRARDLIHRDVKPQNLLLSPANSVEEYACVGKGGWIPGPVGTPILKVADFGFARILPNASMAETLCGSP</sequence>
<evidence type="ECO:0000313" key="8">
    <source>
        <dbReference type="Proteomes" id="UP000012065"/>
    </source>
</evidence>
<evidence type="ECO:0000259" key="6">
    <source>
        <dbReference type="PROSITE" id="PS50011"/>
    </source>
</evidence>
<dbReference type="GO" id="GO:0010506">
    <property type="term" value="P:regulation of autophagy"/>
    <property type="evidence" value="ECO:0007669"/>
    <property type="project" value="InterPro"/>
</dbReference>
<dbReference type="PANTHER" id="PTHR24348:SF22">
    <property type="entry name" value="NON-SPECIFIC SERINE_THREONINE PROTEIN KINASE"/>
    <property type="match status" value="1"/>
</dbReference>
<keyword evidence="4 7" id="KW-0418">Kinase</keyword>
<name>M5BVS2_THACB</name>
<keyword evidence="2 7" id="KW-0808">Transferase</keyword>
<evidence type="ECO:0000256" key="3">
    <source>
        <dbReference type="ARBA" id="ARBA00022741"/>
    </source>
</evidence>
<dbReference type="GO" id="GO:0034727">
    <property type="term" value="P:piecemeal microautophagy of the nucleus"/>
    <property type="evidence" value="ECO:0007669"/>
    <property type="project" value="TreeGrafter"/>
</dbReference>
<accession>M5BVS2</accession>
<protein>
    <recommendedName>
        <fullName evidence="1">non-specific serine/threonine protein kinase</fullName>
        <ecNumber evidence="1">2.7.11.1</ecNumber>
    </recommendedName>
</protein>
<dbReference type="PROSITE" id="PS00108">
    <property type="entry name" value="PROTEIN_KINASE_ST"/>
    <property type="match status" value="1"/>
</dbReference>
<proteinExistence type="predicted"/>
<dbReference type="InterPro" id="IPR008271">
    <property type="entry name" value="Ser/Thr_kinase_AS"/>
</dbReference>
<dbReference type="InterPro" id="IPR011009">
    <property type="entry name" value="Kinase-like_dom_sf"/>
</dbReference>
<dbReference type="GO" id="GO:0005776">
    <property type="term" value="C:autophagosome"/>
    <property type="evidence" value="ECO:0007669"/>
    <property type="project" value="TreeGrafter"/>
</dbReference>
<keyword evidence="3" id="KW-0547">Nucleotide-binding</keyword>
<evidence type="ECO:0000313" key="7">
    <source>
        <dbReference type="EMBL" id="CCO31321.1"/>
    </source>
</evidence>
<dbReference type="GO" id="GO:0000045">
    <property type="term" value="P:autophagosome assembly"/>
    <property type="evidence" value="ECO:0007669"/>
    <property type="project" value="TreeGrafter"/>
</dbReference>
<dbReference type="GO" id="GO:0042594">
    <property type="term" value="P:response to starvation"/>
    <property type="evidence" value="ECO:0007669"/>
    <property type="project" value="TreeGrafter"/>
</dbReference>
<dbReference type="HOGENOM" id="CLU_1788143_0_0_1"/>
<dbReference type="SUPFAM" id="SSF56112">
    <property type="entry name" value="Protein kinase-like (PK-like)"/>
    <property type="match status" value="1"/>
</dbReference>
<dbReference type="GO" id="GO:0005829">
    <property type="term" value="C:cytosol"/>
    <property type="evidence" value="ECO:0007669"/>
    <property type="project" value="TreeGrafter"/>
</dbReference>
<evidence type="ECO:0000256" key="2">
    <source>
        <dbReference type="ARBA" id="ARBA00022679"/>
    </source>
</evidence>
<evidence type="ECO:0000256" key="1">
    <source>
        <dbReference type="ARBA" id="ARBA00012513"/>
    </source>
</evidence>
<dbReference type="PANTHER" id="PTHR24348">
    <property type="entry name" value="SERINE/THREONINE-PROTEIN KINASE UNC-51-RELATED"/>
    <property type="match status" value="1"/>
</dbReference>
<dbReference type="GO" id="GO:0000422">
    <property type="term" value="P:autophagy of mitochondrion"/>
    <property type="evidence" value="ECO:0007669"/>
    <property type="project" value="TreeGrafter"/>
</dbReference>
<dbReference type="Gene3D" id="1.10.510.10">
    <property type="entry name" value="Transferase(Phosphotransferase) domain 1"/>
    <property type="match status" value="1"/>
</dbReference>